<evidence type="ECO:0008006" key="3">
    <source>
        <dbReference type="Google" id="ProtNLM"/>
    </source>
</evidence>
<dbReference type="AlphaFoldDB" id="A0AA88F325"/>
<dbReference type="RefSeq" id="WP_045022571.1">
    <property type="nucleotide sequence ID" value="NZ_QRFF01000001.1"/>
</dbReference>
<proteinExistence type="predicted"/>
<comment type="caution">
    <text evidence="1">The sequence shown here is derived from an EMBL/GenBank/DDBJ whole genome shotgun (WGS) entry which is preliminary data.</text>
</comment>
<dbReference type="EMBL" id="QRFF01000001">
    <property type="protein sequence ID" value="KAA3503966.1"/>
    <property type="molecule type" value="Genomic_DNA"/>
</dbReference>
<sequence>MTVSGVGDGAILVSDIEARTEAERLMSDGRLHVSDRHRAFLQYIIDALFEGRSDAVKAYAIAVDVFNRPTTFDASADPIVRIEATRLRESLKKYYEQLGNEVQVRLDIPPGRYVPLFISRKPINAAVEAEAAPIDIDHIATACDNFSSSEEAVSTGYRWPRAARPIAGAICVALAAGTAITFLAPKPLVVTGRPVVELSLVGSGDDEDTAHAVMDNLSASLARFGSVRLQSRGKATTSARIHSSVYDRTYKIDFRYGGDAASFAAWWQVTDVSTGEALWTDTEVKSIQDGRRDNALQEFVYGLSRKIAGPLGVINSMEMRRDLPLSATGNICVLRGDFAVERRDPDAIKASRQCLDMTLSANPGNVDAMASLARVMAWMGRANGEASYLARGLDLANQAALKAPLSVPAARAQMATLYLAGQTEASIAAGYRGVKLNPENAELLAKLSIAVFISGQWEEGRKLAQQASEIAGETLRDANFVFILDAYRKGEFKEAISLARQVPGTDAITAVLKLASIARLGDRRTTEEEVFTARLQHPDIDRTAATFFSGTRCNESLLASLRVGFEQAGLGSSAPLNNKPM</sequence>
<reference evidence="1 2" key="1">
    <citation type="submission" date="2018-08" db="EMBL/GenBank/DDBJ databases">
        <title>Crown Gall in kiwifruit.</title>
        <authorList>
            <person name="Visnovsky S.B."/>
            <person name="Pitman A.R."/>
        </authorList>
    </citation>
    <scope>NUCLEOTIDE SEQUENCE [LARGE SCALE GENOMIC DNA]</scope>
    <source>
        <strain evidence="1 2">SBV_302_78_2</strain>
    </source>
</reference>
<dbReference type="Proteomes" id="UP000473658">
    <property type="component" value="Unassembled WGS sequence"/>
</dbReference>
<evidence type="ECO:0000313" key="1">
    <source>
        <dbReference type="EMBL" id="KAA3503966.1"/>
    </source>
</evidence>
<dbReference type="InterPro" id="IPR011990">
    <property type="entry name" value="TPR-like_helical_dom_sf"/>
</dbReference>
<organism evidence="1 2">
    <name type="scientific">Rhizobium rhizogenes</name>
    <name type="common">Agrobacterium rhizogenes</name>
    <dbReference type="NCBI Taxonomy" id="359"/>
    <lineage>
        <taxon>Bacteria</taxon>
        <taxon>Pseudomonadati</taxon>
        <taxon>Pseudomonadota</taxon>
        <taxon>Alphaproteobacteria</taxon>
        <taxon>Hyphomicrobiales</taxon>
        <taxon>Rhizobiaceae</taxon>
        <taxon>Rhizobium/Agrobacterium group</taxon>
        <taxon>Rhizobium</taxon>
    </lineage>
</organism>
<dbReference type="Gene3D" id="1.25.40.10">
    <property type="entry name" value="Tetratricopeptide repeat domain"/>
    <property type="match status" value="1"/>
</dbReference>
<dbReference type="SUPFAM" id="SSF48452">
    <property type="entry name" value="TPR-like"/>
    <property type="match status" value="1"/>
</dbReference>
<accession>A0AA88F325</accession>
<evidence type="ECO:0000313" key="2">
    <source>
        <dbReference type="Proteomes" id="UP000473658"/>
    </source>
</evidence>
<name>A0AA88F325_RHIRH</name>
<protein>
    <recommendedName>
        <fullName evidence="3">Adenylate cyclase</fullName>
    </recommendedName>
</protein>
<gene>
    <name evidence="1" type="ORF">DXM27_01285</name>
</gene>